<accession>A0A7I4Z137</accession>
<dbReference type="AlphaFoldDB" id="A0A7I4Z137"/>
<protein>
    <submittedName>
        <fullName evidence="2">Ribosomal protein S19</fullName>
    </submittedName>
</protein>
<dbReference type="WBParaSite" id="HCON_00175360-00001">
    <property type="protein sequence ID" value="HCON_00175360-00001"/>
    <property type="gene ID" value="HCON_00175360"/>
</dbReference>
<name>A0A7I4Z137_HAECO</name>
<proteinExistence type="predicted"/>
<reference evidence="2" key="1">
    <citation type="submission" date="2020-12" db="UniProtKB">
        <authorList>
            <consortium name="WormBaseParasite"/>
        </authorList>
    </citation>
    <scope>IDENTIFICATION</scope>
    <source>
        <strain evidence="2">MHco3</strain>
    </source>
</reference>
<evidence type="ECO:0000313" key="2">
    <source>
        <dbReference type="WBParaSite" id="HCON_00175360-00001"/>
    </source>
</evidence>
<dbReference type="Proteomes" id="UP000025227">
    <property type="component" value="Unplaced"/>
</dbReference>
<evidence type="ECO:0000313" key="1">
    <source>
        <dbReference type="Proteomes" id="UP000025227"/>
    </source>
</evidence>
<organism evidence="1 2">
    <name type="scientific">Haemonchus contortus</name>
    <name type="common">Barber pole worm</name>
    <dbReference type="NCBI Taxonomy" id="6289"/>
    <lineage>
        <taxon>Eukaryota</taxon>
        <taxon>Metazoa</taxon>
        <taxon>Ecdysozoa</taxon>
        <taxon>Nematoda</taxon>
        <taxon>Chromadorea</taxon>
        <taxon>Rhabditida</taxon>
        <taxon>Rhabditina</taxon>
        <taxon>Rhabditomorpha</taxon>
        <taxon>Strongyloidea</taxon>
        <taxon>Trichostrongylidae</taxon>
        <taxon>Haemonchus</taxon>
    </lineage>
</organism>
<keyword evidence="1" id="KW-1185">Reference proteome</keyword>
<sequence>IVKKTPTDYLGMVTFPPARRKRFNLFSLPKPYFQVKFGFGKPPGRPKARKKSRIG</sequence>